<feature type="compositionally biased region" description="Acidic residues" evidence="1">
    <location>
        <begin position="320"/>
        <end position="333"/>
    </location>
</feature>
<feature type="compositionally biased region" description="Basic and acidic residues" evidence="1">
    <location>
        <begin position="425"/>
        <end position="438"/>
    </location>
</feature>
<feature type="region of interest" description="Disordered" evidence="1">
    <location>
        <begin position="290"/>
        <end position="508"/>
    </location>
</feature>
<accession>A0A9W8XYN9</accession>
<feature type="compositionally biased region" description="Basic residues" evidence="1">
    <location>
        <begin position="362"/>
        <end position="378"/>
    </location>
</feature>
<evidence type="ECO:0000313" key="3">
    <source>
        <dbReference type="Proteomes" id="UP001140560"/>
    </source>
</evidence>
<evidence type="ECO:0000313" key="2">
    <source>
        <dbReference type="EMBL" id="KAJ4362433.1"/>
    </source>
</evidence>
<dbReference type="Proteomes" id="UP001140560">
    <property type="component" value="Unassembled WGS sequence"/>
</dbReference>
<name>A0A9W8XYN9_9PLEO</name>
<organism evidence="2 3">
    <name type="scientific">Neocucurbitaria cava</name>
    <dbReference type="NCBI Taxonomy" id="798079"/>
    <lineage>
        <taxon>Eukaryota</taxon>
        <taxon>Fungi</taxon>
        <taxon>Dikarya</taxon>
        <taxon>Ascomycota</taxon>
        <taxon>Pezizomycotina</taxon>
        <taxon>Dothideomycetes</taxon>
        <taxon>Pleosporomycetidae</taxon>
        <taxon>Pleosporales</taxon>
        <taxon>Pleosporineae</taxon>
        <taxon>Cucurbitariaceae</taxon>
        <taxon>Neocucurbitaria</taxon>
    </lineage>
</organism>
<evidence type="ECO:0000256" key="1">
    <source>
        <dbReference type="SAM" id="MobiDB-lite"/>
    </source>
</evidence>
<gene>
    <name evidence="2" type="ORF">N0V83_010526</name>
</gene>
<keyword evidence="3" id="KW-1185">Reference proteome</keyword>
<proteinExistence type="predicted"/>
<sequence length="582" mass="64858">MPVPETDVLKPVDPSITDSDHWEIFVLSDAQVFYESNGKPASLLAAYADTPLRVQGRLDAPGRGQMKYFLTKPYKPVDIEIRHVTRFSYGEMTDGAYVIWAQGKAGWFEIRPAQRYQAVFDDMARAVELLYFVTDIYNEPRKRGGGPSAQLIFQETVQQKRTSKSSPAAVPASASVVTAAKSRRSQEKTATPKSDEPPKKDENWWEAAALFEFMQKAVNQRVLRAGRNHITLKRVAELVVRRYEIEELETAQNVLLVHARNLCYMMDHPRRKAVSFFANEPIYQELATGHSLSAAEQRRAESVELRPRRDHATLRHGESESSDTSDEEEDDDAITTPVRRPPGRRKKGRLSVLRPKSSKFSGKGKGKGIKGRTGKAGKGKAPVPDSEAPSDDSEAEGSASDSGSADEMGIDTPTQVLSPGREKRKLVETDADREEEKGRRKRAASASIGPTSPPTSTESGDEDEQAASDEPPLPLRHRPSNVPPHSRPLPNTKPATVPSIVSTPLPTYEPNGPRDSWICSFDGCSQRIYGCSKEIGRQLITEHLEDHSKGREKVVGILWREQDKLHLPVRLVEIKMRRLNKC</sequence>
<feature type="compositionally biased region" description="Low complexity" evidence="1">
    <location>
        <begin position="164"/>
        <end position="180"/>
    </location>
</feature>
<feature type="region of interest" description="Disordered" evidence="1">
    <location>
        <begin position="162"/>
        <end position="200"/>
    </location>
</feature>
<evidence type="ECO:0008006" key="4">
    <source>
        <dbReference type="Google" id="ProtNLM"/>
    </source>
</evidence>
<dbReference type="EMBL" id="JAPEUY010000021">
    <property type="protein sequence ID" value="KAJ4362433.1"/>
    <property type="molecule type" value="Genomic_DNA"/>
</dbReference>
<comment type="caution">
    <text evidence="2">The sequence shown here is derived from an EMBL/GenBank/DDBJ whole genome shotgun (WGS) entry which is preliminary data.</text>
</comment>
<protein>
    <recommendedName>
        <fullName evidence="4">DNA (cytosine-5)-methyltransferase 1 replication foci domain-containing protein</fullName>
    </recommendedName>
</protein>
<feature type="compositionally biased region" description="Basic and acidic residues" evidence="1">
    <location>
        <begin position="296"/>
        <end position="319"/>
    </location>
</feature>
<reference evidence="2" key="1">
    <citation type="submission" date="2022-10" db="EMBL/GenBank/DDBJ databases">
        <title>Tapping the CABI collections for fungal endophytes: first genome assemblies for Collariella, Neodidymelliopsis, Ascochyta clinopodiicola, Didymella pomorum, Didymosphaeria variabile, Neocosmospora piperis and Neocucurbitaria cava.</title>
        <authorList>
            <person name="Hill R."/>
        </authorList>
    </citation>
    <scope>NUCLEOTIDE SEQUENCE</scope>
    <source>
        <strain evidence="2">IMI 356814</strain>
    </source>
</reference>
<dbReference type="AlphaFoldDB" id="A0A9W8XYN9"/>
<feature type="compositionally biased region" description="Low complexity" evidence="1">
    <location>
        <begin position="396"/>
        <end position="407"/>
    </location>
</feature>
<dbReference type="OrthoDB" id="5382953at2759"/>
<feature type="compositionally biased region" description="Polar residues" evidence="1">
    <location>
        <begin position="448"/>
        <end position="458"/>
    </location>
</feature>